<dbReference type="Proteomes" id="UP000527355">
    <property type="component" value="Unassembled WGS sequence"/>
</dbReference>
<evidence type="ECO:0000256" key="1">
    <source>
        <dbReference type="SAM" id="Phobius"/>
    </source>
</evidence>
<keyword evidence="3" id="KW-1185">Reference proteome</keyword>
<dbReference type="EMBL" id="JABWUV010000009">
    <property type="protein sequence ID" value="KAF6329532.1"/>
    <property type="molecule type" value="Genomic_DNA"/>
</dbReference>
<protein>
    <submittedName>
        <fullName evidence="2">Uncharacterized protein</fullName>
    </submittedName>
</protein>
<keyword evidence="1" id="KW-0472">Membrane</keyword>
<keyword evidence="1" id="KW-0812">Transmembrane</keyword>
<organism evidence="2 3">
    <name type="scientific">Myotis myotis</name>
    <name type="common">Greater mouse-eared bat</name>
    <name type="synonym">Vespertilio myotis</name>
    <dbReference type="NCBI Taxonomy" id="51298"/>
    <lineage>
        <taxon>Eukaryota</taxon>
        <taxon>Metazoa</taxon>
        <taxon>Chordata</taxon>
        <taxon>Craniata</taxon>
        <taxon>Vertebrata</taxon>
        <taxon>Euteleostomi</taxon>
        <taxon>Mammalia</taxon>
        <taxon>Eutheria</taxon>
        <taxon>Laurasiatheria</taxon>
        <taxon>Chiroptera</taxon>
        <taxon>Yangochiroptera</taxon>
        <taxon>Vespertilionidae</taxon>
        <taxon>Myotis</taxon>
    </lineage>
</organism>
<reference evidence="2 3" key="1">
    <citation type="journal article" date="2020" name="Nature">
        <title>Six reference-quality genomes reveal evolution of bat adaptations.</title>
        <authorList>
            <person name="Jebb D."/>
            <person name="Huang Z."/>
            <person name="Pippel M."/>
            <person name="Hughes G.M."/>
            <person name="Lavrichenko K."/>
            <person name="Devanna P."/>
            <person name="Winkler S."/>
            <person name="Jermiin L.S."/>
            <person name="Skirmuntt E.C."/>
            <person name="Katzourakis A."/>
            <person name="Burkitt-Gray L."/>
            <person name="Ray D.A."/>
            <person name="Sullivan K.A.M."/>
            <person name="Roscito J.G."/>
            <person name="Kirilenko B.M."/>
            <person name="Davalos L.M."/>
            <person name="Corthals A.P."/>
            <person name="Power M.L."/>
            <person name="Jones G."/>
            <person name="Ransome R.D."/>
            <person name="Dechmann D.K.N."/>
            <person name="Locatelli A.G."/>
            <person name="Puechmaille S.J."/>
            <person name="Fedrigo O."/>
            <person name="Jarvis E.D."/>
            <person name="Hiller M."/>
            <person name="Vernes S.C."/>
            <person name="Myers E.W."/>
            <person name="Teeling E.C."/>
        </authorList>
    </citation>
    <scope>NUCLEOTIDE SEQUENCE [LARGE SCALE GENOMIC DNA]</scope>
    <source>
        <strain evidence="2">MMyoMyo1</strain>
        <tissue evidence="2">Flight muscle</tissue>
    </source>
</reference>
<sequence>MSVQSFWRDYKVLIVMVPLVGLIHLGWHKIKSSPIFQVPNKDNVPVPDSLSLASPPKDHVQKK</sequence>
<name>A0A7J7VWL0_MYOMY</name>
<dbReference type="AlphaFoldDB" id="A0A7J7VWL0"/>
<feature type="transmembrane region" description="Helical" evidence="1">
    <location>
        <begin position="12"/>
        <end position="30"/>
    </location>
</feature>
<evidence type="ECO:0000313" key="2">
    <source>
        <dbReference type="EMBL" id="KAF6329532.1"/>
    </source>
</evidence>
<comment type="caution">
    <text evidence="2">The sequence shown here is derived from an EMBL/GenBank/DDBJ whole genome shotgun (WGS) entry which is preliminary data.</text>
</comment>
<gene>
    <name evidence="2" type="ORF">mMyoMyo1_000546</name>
</gene>
<keyword evidence="1" id="KW-1133">Transmembrane helix</keyword>
<accession>A0A7J7VWL0</accession>
<proteinExistence type="predicted"/>
<evidence type="ECO:0000313" key="3">
    <source>
        <dbReference type="Proteomes" id="UP000527355"/>
    </source>
</evidence>